<accession>A0A1R3L1Z2</accession>
<dbReference type="AlphaFoldDB" id="A0A1R3L1Z2"/>
<protein>
    <submittedName>
        <fullName evidence="2">Uncharacterized protein</fullName>
    </submittedName>
</protein>
<gene>
    <name evidence="2" type="ORF">COLO4_01819</name>
</gene>
<dbReference type="EMBL" id="AWUE01004477">
    <property type="protein sequence ID" value="OMP13365.1"/>
    <property type="molecule type" value="Genomic_DNA"/>
</dbReference>
<dbReference type="Proteomes" id="UP000187203">
    <property type="component" value="Unassembled WGS sequence"/>
</dbReference>
<sequence>REAVSVPGPSSRRPALGARHVVPLGGALGDQSRQVVELGRVPVDEAEVDLHPLAGRRRFHRAEGMQIAIEARHVIAVFALLQVEHGGFQDLRQRIATAHHQQGFLDADGLDQTGHAGVGQAQLALTEVGGGLATGGWRRRAAGEQGGTGGGSRRRDRCGGGLDHVTAAGGQGTEGIIGEAGGRARLGAGLQLGELAGALQGLLDLGRQLFVGERLAHVVGHAGLDGLDDVFLVAAAGDHDEGHALVVRLGAKPAQQFQTGHAGHFPVAEDEVEALLAEHRLGAATIGRLVHRQPGKQVAQALLDQIANEGRVIHH</sequence>
<evidence type="ECO:0000313" key="3">
    <source>
        <dbReference type="Proteomes" id="UP000187203"/>
    </source>
</evidence>
<feature type="non-terminal residue" evidence="2">
    <location>
        <position position="1"/>
    </location>
</feature>
<feature type="region of interest" description="Disordered" evidence="1">
    <location>
        <begin position="136"/>
        <end position="160"/>
    </location>
</feature>
<keyword evidence="3" id="KW-1185">Reference proteome</keyword>
<reference evidence="3" key="1">
    <citation type="submission" date="2013-09" db="EMBL/GenBank/DDBJ databases">
        <title>Corchorus olitorius genome sequencing.</title>
        <authorList>
            <person name="Alam M."/>
            <person name="Haque M.S."/>
            <person name="Islam M.S."/>
            <person name="Emdad E.M."/>
            <person name="Islam M.M."/>
            <person name="Ahmed B."/>
            <person name="Halim A."/>
            <person name="Hossen Q.M.M."/>
            <person name="Hossain M.Z."/>
            <person name="Ahmed R."/>
            <person name="Khan M.M."/>
            <person name="Islam R."/>
            <person name="Rashid M.M."/>
            <person name="Khan S.A."/>
            <person name="Rahman M.S."/>
            <person name="Alam M."/>
            <person name="Yahiya A.S."/>
            <person name="Khan M.S."/>
            <person name="Azam M.S."/>
            <person name="Haque T."/>
            <person name="Lashkar M.Z.H."/>
            <person name="Akhand A.I."/>
            <person name="Morshed G."/>
            <person name="Roy S."/>
            <person name="Uddin K.S."/>
            <person name="Rabeya T."/>
            <person name="Hossain A.S."/>
            <person name="Chowdhury A."/>
            <person name="Snigdha A.R."/>
            <person name="Mortoza M.S."/>
            <person name="Matin S.A."/>
            <person name="Hoque S.M.E."/>
            <person name="Islam M.K."/>
            <person name="Roy D.K."/>
            <person name="Haider R."/>
            <person name="Moosa M.M."/>
            <person name="Elias S.M."/>
            <person name="Hasan A.M."/>
            <person name="Jahan S."/>
            <person name="Shafiuddin M."/>
            <person name="Mahmood N."/>
            <person name="Shommy N.S."/>
        </authorList>
    </citation>
    <scope>NUCLEOTIDE SEQUENCE [LARGE SCALE GENOMIC DNA]</scope>
    <source>
        <strain evidence="3">cv. O-4</strain>
    </source>
</reference>
<evidence type="ECO:0000256" key="1">
    <source>
        <dbReference type="SAM" id="MobiDB-lite"/>
    </source>
</evidence>
<evidence type="ECO:0000313" key="2">
    <source>
        <dbReference type="EMBL" id="OMP13365.1"/>
    </source>
</evidence>
<name>A0A1R3L1Z2_9ROSI</name>
<proteinExistence type="predicted"/>
<feature type="non-terminal residue" evidence="2">
    <location>
        <position position="315"/>
    </location>
</feature>
<comment type="caution">
    <text evidence="2">The sequence shown here is derived from an EMBL/GenBank/DDBJ whole genome shotgun (WGS) entry which is preliminary data.</text>
</comment>
<organism evidence="2 3">
    <name type="scientific">Corchorus olitorius</name>
    <dbReference type="NCBI Taxonomy" id="93759"/>
    <lineage>
        <taxon>Eukaryota</taxon>
        <taxon>Viridiplantae</taxon>
        <taxon>Streptophyta</taxon>
        <taxon>Embryophyta</taxon>
        <taxon>Tracheophyta</taxon>
        <taxon>Spermatophyta</taxon>
        <taxon>Magnoliopsida</taxon>
        <taxon>eudicotyledons</taxon>
        <taxon>Gunneridae</taxon>
        <taxon>Pentapetalae</taxon>
        <taxon>rosids</taxon>
        <taxon>malvids</taxon>
        <taxon>Malvales</taxon>
        <taxon>Malvaceae</taxon>
        <taxon>Grewioideae</taxon>
        <taxon>Apeibeae</taxon>
        <taxon>Corchorus</taxon>
    </lineage>
</organism>